<feature type="compositionally biased region" description="Polar residues" evidence="7">
    <location>
        <begin position="72"/>
        <end position="88"/>
    </location>
</feature>
<evidence type="ECO:0000256" key="2">
    <source>
        <dbReference type="ARBA" id="ARBA00022670"/>
    </source>
</evidence>
<feature type="signal peptide" evidence="8">
    <location>
        <begin position="1"/>
        <end position="23"/>
    </location>
</feature>
<dbReference type="InterPro" id="IPR011990">
    <property type="entry name" value="TPR-like_helical_dom_sf"/>
</dbReference>
<dbReference type="Gene3D" id="3.30.2010.10">
    <property type="entry name" value="Metalloproteases ('zincins'), catalytic domain"/>
    <property type="match status" value="1"/>
</dbReference>
<evidence type="ECO:0000256" key="3">
    <source>
        <dbReference type="ARBA" id="ARBA00022723"/>
    </source>
</evidence>
<gene>
    <name evidence="10" type="ORF">WS67_23750</name>
</gene>
<comment type="cofactor">
    <cofactor evidence="1">
        <name>Zn(2+)</name>
        <dbReference type="ChEBI" id="CHEBI:29105"/>
    </cofactor>
</comment>
<evidence type="ECO:0000313" key="10">
    <source>
        <dbReference type="EMBL" id="KVE23678.1"/>
    </source>
</evidence>
<evidence type="ECO:0000256" key="4">
    <source>
        <dbReference type="ARBA" id="ARBA00022801"/>
    </source>
</evidence>
<keyword evidence="6" id="KW-0482">Metalloprotease</keyword>
<feature type="chain" id="PRO_5007158190" evidence="8">
    <location>
        <begin position="24"/>
        <end position="580"/>
    </location>
</feature>
<keyword evidence="11" id="KW-1185">Reference proteome</keyword>
<dbReference type="SUPFAM" id="SSF48452">
    <property type="entry name" value="TPR-like"/>
    <property type="match status" value="1"/>
</dbReference>
<keyword evidence="3" id="KW-0479">Metal-binding</keyword>
<evidence type="ECO:0000256" key="6">
    <source>
        <dbReference type="ARBA" id="ARBA00023049"/>
    </source>
</evidence>
<evidence type="ECO:0000256" key="1">
    <source>
        <dbReference type="ARBA" id="ARBA00001947"/>
    </source>
</evidence>
<keyword evidence="2" id="KW-0645">Protease</keyword>
<keyword evidence="8" id="KW-0732">Signal</keyword>
<dbReference type="InterPro" id="IPR051156">
    <property type="entry name" value="Mito/Outer_Membr_Metalloprot"/>
</dbReference>
<dbReference type="AlphaFoldDB" id="A0A118DLM9"/>
<dbReference type="GO" id="GO:0004222">
    <property type="term" value="F:metalloendopeptidase activity"/>
    <property type="evidence" value="ECO:0007669"/>
    <property type="project" value="InterPro"/>
</dbReference>
<dbReference type="PANTHER" id="PTHR22726:SF1">
    <property type="entry name" value="METALLOENDOPEPTIDASE OMA1, MITOCHONDRIAL"/>
    <property type="match status" value="1"/>
</dbReference>
<proteinExistence type="predicted"/>
<dbReference type="GO" id="GO:0046872">
    <property type="term" value="F:metal ion binding"/>
    <property type="evidence" value="ECO:0007669"/>
    <property type="project" value="UniProtKB-KW"/>
</dbReference>
<name>A0A118DLM9_9BURK</name>
<evidence type="ECO:0000259" key="9">
    <source>
        <dbReference type="Pfam" id="PF01435"/>
    </source>
</evidence>
<evidence type="ECO:0000256" key="8">
    <source>
        <dbReference type="SAM" id="SignalP"/>
    </source>
</evidence>
<dbReference type="InterPro" id="IPR001915">
    <property type="entry name" value="Peptidase_M48"/>
</dbReference>
<feature type="region of interest" description="Disordered" evidence="7">
    <location>
        <begin position="72"/>
        <end position="91"/>
    </location>
</feature>
<accession>A0A118DLM9</accession>
<dbReference type="EMBL" id="LOWA01000057">
    <property type="protein sequence ID" value="KVE23678.1"/>
    <property type="molecule type" value="Genomic_DNA"/>
</dbReference>
<protein>
    <submittedName>
        <fullName evidence="10">Peptidase M48</fullName>
    </submittedName>
</protein>
<reference evidence="10 11" key="1">
    <citation type="submission" date="2015-11" db="EMBL/GenBank/DDBJ databases">
        <title>Expanding the genomic diversity of Burkholderia species for the development of highly accurate diagnostics.</title>
        <authorList>
            <person name="Sahl J."/>
            <person name="Keim P."/>
            <person name="Wagner D."/>
        </authorList>
    </citation>
    <scope>NUCLEOTIDE SEQUENCE [LARGE SCALE GENOMIC DNA]</scope>
    <source>
        <strain evidence="10 11">TSV85</strain>
    </source>
</reference>
<evidence type="ECO:0000256" key="7">
    <source>
        <dbReference type="SAM" id="MobiDB-lite"/>
    </source>
</evidence>
<dbReference type="PANTHER" id="PTHR22726">
    <property type="entry name" value="METALLOENDOPEPTIDASE OMA1"/>
    <property type="match status" value="1"/>
</dbReference>
<dbReference type="GO" id="GO:0051603">
    <property type="term" value="P:proteolysis involved in protein catabolic process"/>
    <property type="evidence" value="ECO:0007669"/>
    <property type="project" value="TreeGrafter"/>
</dbReference>
<organism evidence="10 11">
    <name type="scientific">Burkholderia singularis</name>
    <dbReference type="NCBI Taxonomy" id="1503053"/>
    <lineage>
        <taxon>Bacteria</taxon>
        <taxon>Pseudomonadati</taxon>
        <taxon>Pseudomonadota</taxon>
        <taxon>Betaproteobacteria</taxon>
        <taxon>Burkholderiales</taxon>
        <taxon>Burkholderiaceae</taxon>
        <taxon>Burkholderia</taxon>
        <taxon>pseudomallei group</taxon>
    </lineage>
</organism>
<keyword evidence="4" id="KW-0378">Hydrolase</keyword>
<sequence length="580" mass="62351">MRVKPLLAVLLCSALALPPGGYAQPRADAPPLETAPADIDVGAALPGLADAWSTLPSGIAAGVFGKYGGAQSRLSDTSDAPTRSSDATPNWRAPLRALQLPDLGDGSGGALTPQAERRLGERVMRDVRRDPDYLDDWLVRDYLNSVAAKLSAAATAQFIGGYVPDFDLFAMRDPQINAFSLPGGFIGINSGLVATTQTESELASVIGHEMGHVLQRHIARMIGANEKTGYAALATMLFGLLAGILARSGDLGSAIAMGGQAFAVDNQLRFSRSAEREADRVGFQLLAGAGYDPYGMPGFFERLDRASTGGDAGVPPYARTHPLTGERIADMDDRARRAPYRQPRQSPEYGFVRARLRILQNRSLTDYANEVRRLRGEIDDRIAPNVAANWYGIALGETLGGRYDEASRALAAARAALAREAARDAGGPPDSPSLDVLAVQIARLSGRADDAVRLAAAAHKRWPGSHAAIAAHLQALLASRRYADAQTLAQAETRADPGQPDWWNYLAQASLGKGDALMQRRALAEKFALDGAWPSAIRQLREARDNKSAGFYEQSIISARLHEFEARYKEEQEDDKDKRG</sequence>
<feature type="domain" description="Peptidase M48" evidence="9">
    <location>
        <begin position="157"/>
        <end position="334"/>
    </location>
</feature>
<dbReference type="GO" id="GO:0016020">
    <property type="term" value="C:membrane"/>
    <property type="evidence" value="ECO:0007669"/>
    <property type="project" value="TreeGrafter"/>
</dbReference>
<dbReference type="RefSeq" id="WP_059520565.1">
    <property type="nucleotide sequence ID" value="NZ_LOWA01000057.1"/>
</dbReference>
<dbReference type="OrthoDB" id="9810445at2"/>
<dbReference type="Proteomes" id="UP000062788">
    <property type="component" value="Unassembled WGS sequence"/>
</dbReference>
<dbReference type="Gene3D" id="1.25.40.1040">
    <property type="match status" value="1"/>
</dbReference>
<evidence type="ECO:0000256" key="5">
    <source>
        <dbReference type="ARBA" id="ARBA00022833"/>
    </source>
</evidence>
<evidence type="ECO:0000313" key="11">
    <source>
        <dbReference type="Proteomes" id="UP000062788"/>
    </source>
</evidence>
<keyword evidence="5" id="KW-0862">Zinc</keyword>
<dbReference type="Pfam" id="PF01435">
    <property type="entry name" value="Peptidase_M48"/>
    <property type="match status" value="1"/>
</dbReference>
<comment type="caution">
    <text evidence="10">The sequence shown here is derived from an EMBL/GenBank/DDBJ whole genome shotgun (WGS) entry which is preliminary data.</text>
</comment>